<accession>K0TK21</accession>
<gene>
    <name evidence="1" type="ORF">THAOC_04039</name>
</gene>
<reference evidence="1 2" key="1">
    <citation type="journal article" date="2012" name="Genome Biol.">
        <title>Genome and low-iron response of an oceanic diatom adapted to chronic iron limitation.</title>
        <authorList>
            <person name="Lommer M."/>
            <person name="Specht M."/>
            <person name="Roy A.S."/>
            <person name="Kraemer L."/>
            <person name="Andreson R."/>
            <person name="Gutowska M.A."/>
            <person name="Wolf J."/>
            <person name="Bergner S.V."/>
            <person name="Schilhabel M.B."/>
            <person name="Klostermeier U.C."/>
            <person name="Beiko R.G."/>
            <person name="Rosenstiel P."/>
            <person name="Hippler M."/>
            <person name="Laroche J."/>
        </authorList>
    </citation>
    <scope>NUCLEOTIDE SEQUENCE [LARGE SCALE GENOMIC DNA]</scope>
    <source>
        <strain evidence="1 2">CCMP1005</strain>
    </source>
</reference>
<evidence type="ECO:0000313" key="2">
    <source>
        <dbReference type="Proteomes" id="UP000266841"/>
    </source>
</evidence>
<dbReference type="EMBL" id="AGNL01003813">
    <property type="protein sequence ID" value="EJK74291.1"/>
    <property type="molecule type" value="Genomic_DNA"/>
</dbReference>
<proteinExistence type="predicted"/>
<dbReference type="Proteomes" id="UP000266841">
    <property type="component" value="Unassembled WGS sequence"/>
</dbReference>
<protein>
    <submittedName>
        <fullName evidence="1">Uncharacterized protein</fullName>
    </submittedName>
</protein>
<keyword evidence="2" id="KW-1185">Reference proteome</keyword>
<dbReference type="AlphaFoldDB" id="K0TK21"/>
<name>K0TK21_THAOC</name>
<organism evidence="1 2">
    <name type="scientific">Thalassiosira oceanica</name>
    <name type="common">Marine diatom</name>
    <dbReference type="NCBI Taxonomy" id="159749"/>
    <lineage>
        <taxon>Eukaryota</taxon>
        <taxon>Sar</taxon>
        <taxon>Stramenopiles</taxon>
        <taxon>Ochrophyta</taxon>
        <taxon>Bacillariophyta</taxon>
        <taxon>Coscinodiscophyceae</taxon>
        <taxon>Thalassiosirophycidae</taxon>
        <taxon>Thalassiosirales</taxon>
        <taxon>Thalassiosiraceae</taxon>
        <taxon>Thalassiosira</taxon>
    </lineage>
</organism>
<evidence type="ECO:0000313" key="1">
    <source>
        <dbReference type="EMBL" id="EJK74291.1"/>
    </source>
</evidence>
<comment type="caution">
    <text evidence="1">The sequence shown here is derived from an EMBL/GenBank/DDBJ whole genome shotgun (WGS) entry which is preliminary data.</text>
</comment>
<sequence>MELGTLETPTPSPFPPKEYQLCYLGTLTLSVLLLHKGHKHLAVHGCASAPPGIDRHYFIYILYIYIYIYIIHNDDDMHGVHVEDGRKVIRYIELVGGGSMAKIVMDILDGNTPDNERGKAQYFNIKSAKKAIEDAKRQ</sequence>